<dbReference type="PIRSF" id="PIRSF005227">
    <property type="entry name" value="Asp_dh_NAD_syn"/>
    <property type="match status" value="1"/>
</dbReference>
<comment type="caution">
    <text evidence="9">The sequence shown here is derived from an EMBL/GenBank/DDBJ whole genome shotgun (WGS) entry which is preliminary data.</text>
</comment>
<dbReference type="InterPro" id="IPR011182">
    <property type="entry name" value="L-Asp_DH"/>
</dbReference>
<dbReference type="PANTHER" id="PTHR31873">
    <property type="entry name" value="L-ASPARTATE DEHYDROGENASE-RELATED"/>
    <property type="match status" value="1"/>
</dbReference>
<reference evidence="9 10" key="1">
    <citation type="submission" date="2020-08" db="EMBL/GenBank/DDBJ databases">
        <title>A Genomic Blueprint of the Chicken Gut Microbiome.</title>
        <authorList>
            <person name="Gilroy R."/>
            <person name="Ravi A."/>
            <person name="Getino M."/>
            <person name="Pursley I."/>
            <person name="Horton D.L."/>
            <person name="Alikhan N.-F."/>
            <person name="Baker D."/>
            <person name="Gharbi K."/>
            <person name="Hall N."/>
            <person name="Watson M."/>
            <person name="Adriaenssens E.M."/>
            <person name="Foster-Nyarko E."/>
            <person name="Jarju S."/>
            <person name="Secka A."/>
            <person name="Antonio M."/>
            <person name="Oren A."/>
            <person name="Chaudhuri R."/>
            <person name="La Ragione R.M."/>
            <person name="Hildebrand F."/>
            <person name="Pallen M.J."/>
        </authorList>
    </citation>
    <scope>NUCLEOTIDE SEQUENCE [LARGE SCALE GENOMIC DNA]</scope>
    <source>
        <strain evidence="9 10">Sa3CUA8</strain>
    </source>
</reference>
<comment type="function">
    <text evidence="6">Specifically catalyzes the NAD or NADP-dependent dehydrogenation of L-aspartate to iminoaspartate.</text>
</comment>
<dbReference type="InterPro" id="IPR022487">
    <property type="entry name" value="Asp_DH_arc"/>
</dbReference>
<organism evidence="9 10">
    <name type="scientific">Sporosarcina gallistercoris</name>
    <dbReference type="NCBI Taxonomy" id="2762245"/>
    <lineage>
        <taxon>Bacteria</taxon>
        <taxon>Bacillati</taxon>
        <taxon>Bacillota</taxon>
        <taxon>Bacilli</taxon>
        <taxon>Bacillales</taxon>
        <taxon>Caryophanaceae</taxon>
        <taxon>Sporosarcina</taxon>
    </lineage>
</organism>
<dbReference type="Pfam" id="PF03447">
    <property type="entry name" value="NAD_binding_3"/>
    <property type="match status" value="1"/>
</dbReference>
<evidence type="ECO:0000259" key="7">
    <source>
        <dbReference type="Pfam" id="PF01958"/>
    </source>
</evidence>
<keyword evidence="3 6" id="KW-0521">NADP</keyword>
<dbReference type="NCBIfam" id="NF009828">
    <property type="entry name" value="PRK13303.1-3"/>
    <property type="match status" value="1"/>
</dbReference>
<feature type="domain" description="Aspartate/homoserine dehydrogenase NAD-binding" evidence="8">
    <location>
        <begin position="7"/>
        <end position="120"/>
    </location>
</feature>
<evidence type="ECO:0000313" key="9">
    <source>
        <dbReference type="EMBL" id="MBD7908556.1"/>
    </source>
</evidence>
<evidence type="ECO:0000256" key="6">
    <source>
        <dbReference type="HAMAP-Rule" id="MF_01265"/>
    </source>
</evidence>
<sequence length="260" mass="27841">MKIGIIGTGNIAAYLLEQLKDANVLNGEITALLGRNIEVGERLASRYNVDFHTDIREFLSAPLDMVVEAATIEAAALYMKDVVASKKNMMISSVGVFQDVHLLNEMTALAKLNGVQITLPSGAIGGLDLLKSANAVNGLKNVQITTRKSPASLGLPYEQKEELLFEGSALQAIQKFPRNVNVALLLALAGIGAEKTKVRVIVDPAIKRNTHTIEADGDFGEMQLHIANNPMPANPKTSYLAALSILEALRDDASGVRIGN</sequence>
<evidence type="ECO:0000313" key="10">
    <source>
        <dbReference type="Proteomes" id="UP000659496"/>
    </source>
</evidence>
<dbReference type="Proteomes" id="UP000659496">
    <property type="component" value="Unassembled WGS sequence"/>
</dbReference>
<evidence type="ECO:0000256" key="4">
    <source>
        <dbReference type="ARBA" id="ARBA00023002"/>
    </source>
</evidence>
<comment type="miscellaneous">
    <text evidence="6">The iminoaspartate product is unstable in aqueous solution and can decompose to oxaloacetate and ammonia.</text>
</comment>
<dbReference type="NCBIfam" id="NF009829">
    <property type="entry name" value="PRK13303.1-4"/>
    <property type="match status" value="1"/>
</dbReference>
<feature type="domain" description="Aspartate dehydrogenase" evidence="7">
    <location>
        <begin position="160"/>
        <end position="245"/>
    </location>
</feature>
<dbReference type="NCBIfam" id="TIGR03855">
    <property type="entry name" value="NAD_NadX"/>
    <property type="match status" value="1"/>
</dbReference>
<dbReference type="HAMAP" id="MF_01265">
    <property type="entry name" value="NadX"/>
    <property type="match status" value="1"/>
</dbReference>
<keyword evidence="4 6" id="KW-0560">Oxidoreductase</keyword>
<dbReference type="RefSeq" id="WP_191689814.1">
    <property type="nucleotide sequence ID" value="NZ_JACSQY010000006.1"/>
</dbReference>
<dbReference type="Gene3D" id="3.30.360.10">
    <property type="entry name" value="Dihydrodipicolinate Reductase, domain 2"/>
    <property type="match status" value="1"/>
</dbReference>
<dbReference type="Gene3D" id="3.40.50.720">
    <property type="entry name" value="NAD(P)-binding Rossmann-like Domain"/>
    <property type="match status" value="1"/>
</dbReference>
<evidence type="ECO:0000256" key="1">
    <source>
        <dbReference type="ARBA" id="ARBA00008331"/>
    </source>
</evidence>
<name>A0ABR8PK70_9BACL</name>
<dbReference type="SUPFAM" id="SSF51735">
    <property type="entry name" value="NAD(P)-binding Rossmann-fold domains"/>
    <property type="match status" value="1"/>
</dbReference>
<dbReference type="SUPFAM" id="SSF55347">
    <property type="entry name" value="Glyceraldehyde-3-phosphate dehydrogenase-like, C-terminal domain"/>
    <property type="match status" value="1"/>
</dbReference>
<evidence type="ECO:0000256" key="3">
    <source>
        <dbReference type="ARBA" id="ARBA00022857"/>
    </source>
</evidence>
<dbReference type="InterPro" id="IPR005106">
    <property type="entry name" value="Asp/hSer_DH_NAD-bd"/>
</dbReference>
<dbReference type="EC" id="1.4.1.21" evidence="6"/>
<dbReference type="Pfam" id="PF01958">
    <property type="entry name" value="Asp_DH_C"/>
    <property type="match status" value="1"/>
</dbReference>
<proteinExistence type="inferred from homology"/>
<dbReference type="EMBL" id="JACSQY010000006">
    <property type="protein sequence ID" value="MBD7908556.1"/>
    <property type="molecule type" value="Genomic_DNA"/>
</dbReference>
<keyword evidence="10" id="KW-1185">Reference proteome</keyword>
<gene>
    <name evidence="6 9" type="primary">nadX</name>
    <name evidence="9" type="ORF">H9659_09455</name>
</gene>
<dbReference type="GO" id="GO:0033735">
    <property type="term" value="F:aspartate dehydrogenase [NAD(P)+] activity"/>
    <property type="evidence" value="ECO:0007669"/>
    <property type="project" value="UniProtKB-EC"/>
</dbReference>
<evidence type="ECO:0000259" key="8">
    <source>
        <dbReference type="Pfam" id="PF03447"/>
    </source>
</evidence>
<comment type="pathway">
    <text evidence="6">Cofactor biosynthesis; NAD(+) biosynthesis; iminoaspartate from L-aspartate (dehydrogenase route): step 1/1.</text>
</comment>
<keyword evidence="5 6" id="KW-0520">NAD</keyword>
<feature type="active site" evidence="6">
    <location>
        <position position="211"/>
    </location>
</feature>
<evidence type="ECO:0000256" key="5">
    <source>
        <dbReference type="ARBA" id="ARBA00023027"/>
    </source>
</evidence>
<feature type="binding site" evidence="6">
    <location>
        <position position="123"/>
    </location>
    <ligand>
        <name>NAD(+)</name>
        <dbReference type="ChEBI" id="CHEBI:57540"/>
    </ligand>
</feature>
<dbReference type="PANTHER" id="PTHR31873:SF6">
    <property type="entry name" value="ASPARTATE DEHYDROGENASE DOMAIN-CONTAINING PROTEIN"/>
    <property type="match status" value="1"/>
</dbReference>
<accession>A0ABR8PK70</accession>
<comment type="catalytic activity">
    <reaction evidence="6">
        <text>L-aspartate + NAD(+) + H2O = oxaloacetate + NH4(+) + NADH + H(+)</text>
        <dbReference type="Rhea" id="RHEA:11788"/>
        <dbReference type="ChEBI" id="CHEBI:15377"/>
        <dbReference type="ChEBI" id="CHEBI:15378"/>
        <dbReference type="ChEBI" id="CHEBI:16452"/>
        <dbReference type="ChEBI" id="CHEBI:28938"/>
        <dbReference type="ChEBI" id="CHEBI:29991"/>
        <dbReference type="ChEBI" id="CHEBI:57540"/>
        <dbReference type="ChEBI" id="CHEBI:57945"/>
        <dbReference type="EC" id="1.4.1.21"/>
    </reaction>
</comment>
<comment type="similarity">
    <text evidence="1 6">Belongs to the L-aspartate dehydrogenase family.</text>
</comment>
<protein>
    <recommendedName>
        <fullName evidence="6">L-aspartate dehydrogenase</fullName>
        <ecNumber evidence="6">1.4.1.21</ecNumber>
    </recommendedName>
</protein>
<comment type="catalytic activity">
    <reaction evidence="6">
        <text>L-aspartate + NADP(+) + H2O = oxaloacetate + NH4(+) + NADPH + H(+)</text>
        <dbReference type="Rhea" id="RHEA:11784"/>
        <dbReference type="ChEBI" id="CHEBI:15377"/>
        <dbReference type="ChEBI" id="CHEBI:15378"/>
        <dbReference type="ChEBI" id="CHEBI:16452"/>
        <dbReference type="ChEBI" id="CHEBI:28938"/>
        <dbReference type="ChEBI" id="CHEBI:29991"/>
        <dbReference type="ChEBI" id="CHEBI:57783"/>
        <dbReference type="ChEBI" id="CHEBI:58349"/>
        <dbReference type="EC" id="1.4.1.21"/>
    </reaction>
</comment>
<dbReference type="InterPro" id="IPR002811">
    <property type="entry name" value="Asp_DH"/>
</dbReference>
<evidence type="ECO:0000256" key="2">
    <source>
        <dbReference type="ARBA" id="ARBA00022642"/>
    </source>
</evidence>
<dbReference type="InterPro" id="IPR036291">
    <property type="entry name" value="NAD(P)-bd_dom_sf"/>
</dbReference>
<keyword evidence="2 6" id="KW-0662">Pyridine nucleotide biosynthesis</keyword>
<feature type="binding site" evidence="6">
    <location>
        <position position="181"/>
    </location>
    <ligand>
        <name>NAD(+)</name>
        <dbReference type="ChEBI" id="CHEBI:57540"/>
    </ligand>
</feature>
<dbReference type="InterPro" id="IPR020626">
    <property type="entry name" value="Asp_DH_prok"/>
</dbReference>